<dbReference type="Proteomes" id="UP000322080">
    <property type="component" value="Unassembled WGS sequence"/>
</dbReference>
<evidence type="ECO:0000313" key="2">
    <source>
        <dbReference type="EMBL" id="TYB82850.1"/>
    </source>
</evidence>
<organism evidence="2 3">
    <name type="scientific">Maritimibacter fusiformis</name>
    <dbReference type="NCBI Taxonomy" id="2603819"/>
    <lineage>
        <taxon>Bacteria</taxon>
        <taxon>Pseudomonadati</taxon>
        <taxon>Pseudomonadota</taxon>
        <taxon>Alphaproteobacteria</taxon>
        <taxon>Rhodobacterales</taxon>
        <taxon>Roseobacteraceae</taxon>
        <taxon>Maritimibacter</taxon>
    </lineage>
</organism>
<evidence type="ECO:0000313" key="3">
    <source>
        <dbReference type="Proteomes" id="UP000322080"/>
    </source>
</evidence>
<evidence type="ECO:0000259" key="1">
    <source>
        <dbReference type="Pfam" id="PF10090"/>
    </source>
</evidence>
<reference evidence="2 3" key="1">
    <citation type="submission" date="2019-08" db="EMBL/GenBank/DDBJ databases">
        <title>Identification of a novel species of the genus Boseongicola.</title>
        <authorList>
            <person name="Zhang X.-Q."/>
        </authorList>
    </citation>
    <scope>NUCLEOTIDE SEQUENCE [LARGE SCALE GENOMIC DNA]</scope>
    <source>
        <strain evidence="2 3">HY14</strain>
    </source>
</reference>
<dbReference type="InterPro" id="IPR018762">
    <property type="entry name" value="ChpT_C"/>
</dbReference>
<sequence length="198" mass="20152">MSTGDGPDLVALVGSRIAHDLISPLGAIGNGVELLELTGLDTPEIGLIADSVASANARIRLFRIAFGAAHPGATVPAREIAALTAPTPGARVAVDWQVPGDVARGPAKLALLALMCCESAMPRGGRITVTASGDAWQVSADAPRLAPDPALFAALTDPDTPADITPAQVHFALIGPEARAQGRRLAAQACETALVLTF</sequence>
<dbReference type="AlphaFoldDB" id="A0A5D0RMI3"/>
<dbReference type="EMBL" id="VSIY01000003">
    <property type="protein sequence ID" value="TYB82850.1"/>
    <property type="molecule type" value="Genomic_DNA"/>
</dbReference>
<dbReference type="GO" id="GO:0016740">
    <property type="term" value="F:transferase activity"/>
    <property type="evidence" value="ECO:0007669"/>
    <property type="project" value="UniProtKB-KW"/>
</dbReference>
<dbReference type="Pfam" id="PF10090">
    <property type="entry name" value="HPTransfase"/>
    <property type="match status" value="1"/>
</dbReference>
<gene>
    <name evidence="2" type="ORF">FVF75_01295</name>
</gene>
<keyword evidence="2" id="KW-0808">Transferase</keyword>
<protein>
    <submittedName>
        <fullName evidence="2">Histidine phosphotransferase</fullName>
    </submittedName>
</protein>
<feature type="domain" description="Histidine phosphotransferase ChpT C-terminal" evidence="1">
    <location>
        <begin position="87"/>
        <end position="191"/>
    </location>
</feature>
<proteinExistence type="predicted"/>
<name>A0A5D0RMI3_9RHOB</name>
<dbReference type="RefSeq" id="WP_148375941.1">
    <property type="nucleotide sequence ID" value="NZ_VSIY01000003.1"/>
</dbReference>
<keyword evidence="3" id="KW-1185">Reference proteome</keyword>
<dbReference type="Gene3D" id="1.10.287.130">
    <property type="match status" value="1"/>
</dbReference>
<dbReference type="Gene3D" id="3.30.565.10">
    <property type="entry name" value="Histidine kinase-like ATPase, C-terminal domain"/>
    <property type="match status" value="1"/>
</dbReference>
<comment type="caution">
    <text evidence="2">The sequence shown here is derived from an EMBL/GenBank/DDBJ whole genome shotgun (WGS) entry which is preliminary data.</text>
</comment>
<accession>A0A5D0RMI3</accession>
<dbReference type="InterPro" id="IPR036890">
    <property type="entry name" value="HATPase_C_sf"/>
</dbReference>